<evidence type="ECO:0000313" key="1">
    <source>
        <dbReference type="EMBL" id="KAJ0054342.1"/>
    </source>
</evidence>
<dbReference type="EMBL" id="CM047736">
    <property type="protein sequence ID" value="KAJ0054342.1"/>
    <property type="molecule type" value="Genomic_DNA"/>
</dbReference>
<dbReference type="Proteomes" id="UP001163603">
    <property type="component" value="Chromosome 1"/>
</dbReference>
<accession>A0ACC0ZQ28</accession>
<keyword evidence="2" id="KW-1185">Reference proteome</keyword>
<protein>
    <submittedName>
        <fullName evidence="1">Uncharacterized protein</fullName>
    </submittedName>
</protein>
<comment type="caution">
    <text evidence="1">The sequence shown here is derived from an EMBL/GenBank/DDBJ whole genome shotgun (WGS) entry which is preliminary data.</text>
</comment>
<name>A0ACC0ZQ28_9ROSI</name>
<proteinExistence type="predicted"/>
<gene>
    <name evidence="1" type="ORF">Pint_03541</name>
</gene>
<sequence length="575" mass="63105">MTSTYGYGKRLSELPFSSSETLKQTSYPHWYSPETGIYHSTFPAISLPPNSFLDVVSFIFSYQHNGLSALIDSSSGFSISYSELYPLVKTVASALHHLGISQGDVVLILLPNSVYFPVVFLAVLYLGAVVSTINPLSTVSEIKKQVTECNVRLVFSVHDNVEKLKSLGLSVIAVPENVDSGCEDVKFSVFYKIISGNYDLVKKPVISQDDTAAILYSSGTTGPSKGVVLTHRNFIAVVELFVRFEASQYEWLSWKNVYLAVLPMFHIYGISLFVLGLLSLGSSIVVMRKFDVNEMVRTIDRHGVTHFPVVPPMLMALIKAAKATSGNSLKSLKQVSCGAAPLSGKIIEDFVRTFHHVDLIQGYGMTESTAVGTRGFNTGKFCKYSSIGLLAPNMQAKVVNCGNGSFLPPGFSGELLLRGPGIMKGCCKLSEYMNNLEATMSTIDNDGWLHTGDIVYFDQDAYLYIIDRVKEIIKYKGFQIAPADLEAVLICHPEILDVAVTAAMDEELGEIPLAFVVRRPGSTLTQTAVIDYLVQQVAPHKKVRKVVFTNSIPRSAAGKILRRELRNSLTSTSRL</sequence>
<evidence type="ECO:0000313" key="2">
    <source>
        <dbReference type="Proteomes" id="UP001163603"/>
    </source>
</evidence>
<reference evidence="2" key="1">
    <citation type="journal article" date="2023" name="G3 (Bethesda)">
        <title>Genome assembly and association tests identify interacting loci associated with vigor, precocity, and sex in interspecific pistachio rootstocks.</title>
        <authorList>
            <person name="Palmer W."/>
            <person name="Jacygrad E."/>
            <person name="Sagayaradj S."/>
            <person name="Cavanaugh K."/>
            <person name="Han R."/>
            <person name="Bertier L."/>
            <person name="Beede B."/>
            <person name="Kafkas S."/>
            <person name="Golino D."/>
            <person name="Preece J."/>
            <person name="Michelmore R."/>
        </authorList>
    </citation>
    <scope>NUCLEOTIDE SEQUENCE [LARGE SCALE GENOMIC DNA]</scope>
</reference>
<organism evidence="1 2">
    <name type="scientific">Pistacia integerrima</name>
    <dbReference type="NCBI Taxonomy" id="434235"/>
    <lineage>
        <taxon>Eukaryota</taxon>
        <taxon>Viridiplantae</taxon>
        <taxon>Streptophyta</taxon>
        <taxon>Embryophyta</taxon>
        <taxon>Tracheophyta</taxon>
        <taxon>Spermatophyta</taxon>
        <taxon>Magnoliopsida</taxon>
        <taxon>eudicotyledons</taxon>
        <taxon>Gunneridae</taxon>
        <taxon>Pentapetalae</taxon>
        <taxon>rosids</taxon>
        <taxon>malvids</taxon>
        <taxon>Sapindales</taxon>
        <taxon>Anacardiaceae</taxon>
        <taxon>Pistacia</taxon>
    </lineage>
</organism>